<sequence>MLSLRWGLYLIAAPLGFFLAFFLTPLGFSAAESLRPYVPGMVGSSDEGGLTLENYRVLIEPVYLGYLAETFRISFIATMLTLLAAYPLATHIARRPSDLIRKVLIAGLVMLMFMSTLVKVYAITIALGPLGFGRPIAALFGTYLNSSAMSEIAVLFGLFSFLLPIGTLMLVATIQNINPRYLEASLALGANHLSSHLKVMLPLALPGLTSAFLVTFTLGISAFVIPMILGRGRVTFVTNLIYTRFSEISNYPSGAALSMLMLLLSLLMVYVIAGALNRLIGRQAGSAPAR</sequence>
<feature type="transmembrane region" description="Helical" evidence="8">
    <location>
        <begin position="104"/>
        <end position="132"/>
    </location>
</feature>
<feature type="transmembrane region" description="Helical" evidence="8">
    <location>
        <begin position="7"/>
        <end position="28"/>
    </location>
</feature>
<feature type="domain" description="ABC transmembrane type-1" evidence="9">
    <location>
        <begin position="67"/>
        <end position="272"/>
    </location>
</feature>
<protein>
    <submittedName>
        <fullName evidence="10">ABC transporter permease</fullName>
    </submittedName>
</protein>
<proteinExistence type="inferred from homology"/>
<dbReference type="PROSITE" id="PS50928">
    <property type="entry name" value="ABC_TM1"/>
    <property type="match status" value="1"/>
</dbReference>
<organism evidence="10 11">
    <name type="scientific">Acuticoccus sediminis</name>
    <dbReference type="NCBI Taxonomy" id="2184697"/>
    <lineage>
        <taxon>Bacteria</taxon>
        <taxon>Pseudomonadati</taxon>
        <taxon>Pseudomonadota</taxon>
        <taxon>Alphaproteobacteria</taxon>
        <taxon>Hyphomicrobiales</taxon>
        <taxon>Amorphaceae</taxon>
        <taxon>Acuticoccus</taxon>
    </lineage>
</organism>
<evidence type="ECO:0000313" key="10">
    <source>
        <dbReference type="EMBL" id="RAI01576.1"/>
    </source>
</evidence>
<feature type="transmembrane region" description="Helical" evidence="8">
    <location>
        <begin position="203"/>
        <end position="229"/>
    </location>
</feature>
<gene>
    <name evidence="10" type="ORF">DLJ53_09135</name>
</gene>
<evidence type="ECO:0000259" key="9">
    <source>
        <dbReference type="PROSITE" id="PS50928"/>
    </source>
</evidence>
<feature type="transmembrane region" description="Helical" evidence="8">
    <location>
        <begin position="255"/>
        <end position="276"/>
    </location>
</feature>
<keyword evidence="5 8" id="KW-0812">Transmembrane</keyword>
<comment type="similarity">
    <text evidence="2">Belongs to the binding-protein-dependent transport system permease family. CysTW subfamily.</text>
</comment>
<evidence type="ECO:0000256" key="2">
    <source>
        <dbReference type="ARBA" id="ARBA00007069"/>
    </source>
</evidence>
<dbReference type="InterPro" id="IPR035906">
    <property type="entry name" value="MetI-like_sf"/>
</dbReference>
<keyword evidence="6 8" id="KW-1133">Transmembrane helix</keyword>
<dbReference type="AlphaFoldDB" id="A0A8B2NNV6"/>
<evidence type="ECO:0000256" key="6">
    <source>
        <dbReference type="ARBA" id="ARBA00022989"/>
    </source>
</evidence>
<dbReference type="EMBL" id="QHHQ01000002">
    <property type="protein sequence ID" value="RAI01576.1"/>
    <property type="molecule type" value="Genomic_DNA"/>
</dbReference>
<name>A0A8B2NNV6_9HYPH</name>
<evidence type="ECO:0000256" key="1">
    <source>
        <dbReference type="ARBA" id="ARBA00004651"/>
    </source>
</evidence>
<evidence type="ECO:0000256" key="3">
    <source>
        <dbReference type="ARBA" id="ARBA00022448"/>
    </source>
</evidence>
<comment type="subcellular location">
    <subcellularLocation>
        <location evidence="1 8">Cell membrane</location>
        <topology evidence="1 8">Multi-pass membrane protein</topology>
    </subcellularLocation>
</comment>
<dbReference type="GO" id="GO:0055085">
    <property type="term" value="P:transmembrane transport"/>
    <property type="evidence" value="ECO:0007669"/>
    <property type="project" value="InterPro"/>
</dbReference>
<evidence type="ECO:0000256" key="5">
    <source>
        <dbReference type="ARBA" id="ARBA00022692"/>
    </source>
</evidence>
<dbReference type="CDD" id="cd06261">
    <property type="entry name" value="TM_PBP2"/>
    <property type="match status" value="1"/>
</dbReference>
<dbReference type="InterPro" id="IPR000515">
    <property type="entry name" value="MetI-like"/>
</dbReference>
<evidence type="ECO:0000256" key="8">
    <source>
        <dbReference type="RuleBase" id="RU363032"/>
    </source>
</evidence>
<dbReference type="Pfam" id="PF00528">
    <property type="entry name" value="BPD_transp_1"/>
    <property type="match status" value="1"/>
</dbReference>
<evidence type="ECO:0000256" key="7">
    <source>
        <dbReference type="ARBA" id="ARBA00023136"/>
    </source>
</evidence>
<accession>A0A8B2NNV6</accession>
<keyword evidence="4" id="KW-1003">Cell membrane</keyword>
<dbReference type="Gene3D" id="1.10.3720.10">
    <property type="entry name" value="MetI-like"/>
    <property type="match status" value="1"/>
</dbReference>
<keyword evidence="11" id="KW-1185">Reference proteome</keyword>
<dbReference type="PANTHER" id="PTHR42929">
    <property type="entry name" value="INNER MEMBRANE ABC TRANSPORTER PERMEASE PROTEIN YDCU-RELATED-RELATED"/>
    <property type="match status" value="1"/>
</dbReference>
<dbReference type="RefSeq" id="WP_111344518.1">
    <property type="nucleotide sequence ID" value="NZ_JAIWKD010000002.1"/>
</dbReference>
<dbReference type="Proteomes" id="UP000249590">
    <property type="component" value="Unassembled WGS sequence"/>
</dbReference>
<evidence type="ECO:0000313" key="11">
    <source>
        <dbReference type="Proteomes" id="UP000249590"/>
    </source>
</evidence>
<comment type="caution">
    <text evidence="10">The sequence shown here is derived from an EMBL/GenBank/DDBJ whole genome shotgun (WGS) entry which is preliminary data.</text>
</comment>
<dbReference type="SUPFAM" id="SSF161098">
    <property type="entry name" value="MetI-like"/>
    <property type="match status" value="1"/>
</dbReference>
<dbReference type="GO" id="GO:0005886">
    <property type="term" value="C:plasma membrane"/>
    <property type="evidence" value="ECO:0007669"/>
    <property type="project" value="UniProtKB-SubCell"/>
</dbReference>
<keyword evidence="7 8" id="KW-0472">Membrane</keyword>
<feature type="transmembrane region" description="Helical" evidence="8">
    <location>
        <begin position="71"/>
        <end position="92"/>
    </location>
</feature>
<dbReference type="OrthoDB" id="9807047at2"/>
<dbReference type="PANTHER" id="PTHR42929:SF1">
    <property type="entry name" value="INNER MEMBRANE ABC TRANSPORTER PERMEASE PROTEIN YDCU-RELATED"/>
    <property type="match status" value="1"/>
</dbReference>
<evidence type="ECO:0000256" key="4">
    <source>
        <dbReference type="ARBA" id="ARBA00022475"/>
    </source>
</evidence>
<keyword evidence="3 8" id="KW-0813">Transport</keyword>
<reference evidence="10 11" key="1">
    <citation type="submission" date="2018-05" db="EMBL/GenBank/DDBJ databases">
        <title>Acuticoccus sediminis sp. nov., isolated from deep-sea sediment of Indian Ocean.</title>
        <authorList>
            <person name="Liu X."/>
            <person name="Lai Q."/>
            <person name="Du Y."/>
            <person name="Sun F."/>
            <person name="Zhang X."/>
            <person name="Wang S."/>
            <person name="Shao Z."/>
        </authorList>
    </citation>
    <scope>NUCLEOTIDE SEQUENCE [LARGE SCALE GENOMIC DNA]</scope>
    <source>
        <strain evidence="10 11">PTG4-2</strain>
    </source>
</reference>
<feature type="transmembrane region" description="Helical" evidence="8">
    <location>
        <begin position="152"/>
        <end position="172"/>
    </location>
</feature>